<dbReference type="InterPro" id="IPR036457">
    <property type="entry name" value="PPM-type-like_dom_sf"/>
</dbReference>
<gene>
    <name evidence="4" type="ORF">GA0070214_10569</name>
</gene>
<dbReference type="AlphaFoldDB" id="A0A1C4X3C6"/>
<sequence>MADEALPRAAAEPAAPSAAEPAAPSVAEPAYPSIADPVVAAVRQVLAGIPAGCTWLLPVRGADGAVVDFLVAATSAQGRDVHGRGAGRVGRQLSALYPGMVAGPLWRAYHEVLATGEPAHLPDFRYAGHGAGVVADSVFDVSVHRVLGGLLVWWQRLDEHRLRLARTELLGSLGWAEYDLVTGRSEWSPGMYRIFERDPALGPLSRADQAAALLPDDQGLRETAWQTLDSGAASDVTVRFRAAGTVKHLRILSDVARDEGGAPVKIYAVVQDVTAREDSRSAIEQLRDQLQTRETTALAEHRLAGQLQNLIQPVPREPITLAGLEVLVGYLPAESALRVGGDWYHAETLPDGSVVLAVGDVAGHGLEAASGMAHLRFALVAWLSIGIRDPAVLLAHMNRLCGQLAVTGTAVLAVFDPATRCLAWARAGHPLPMLSRAGATGDLGRPAGMLLGADPTAGYPVVTTELRGDDVLLLYTDGLTERRAGNPEDRVAAVRAALSRFSGRPGPQHLARLRDTLHRPSPHDDTCTLAVRVLP</sequence>
<evidence type="ECO:0000256" key="1">
    <source>
        <dbReference type="ARBA" id="ARBA00022801"/>
    </source>
</evidence>
<dbReference type="SUPFAM" id="SSF55785">
    <property type="entry name" value="PYP-like sensor domain (PAS domain)"/>
    <property type="match status" value="1"/>
</dbReference>
<organism evidence="4 5">
    <name type="scientific">Micromonospora chaiyaphumensis</name>
    <dbReference type="NCBI Taxonomy" id="307119"/>
    <lineage>
        <taxon>Bacteria</taxon>
        <taxon>Bacillati</taxon>
        <taxon>Actinomycetota</taxon>
        <taxon>Actinomycetes</taxon>
        <taxon>Micromonosporales</taxon>
        <taxon>Micromonosporaceae</taxon>
        <taxon>Micromonospora</taxon>
    </lineage>
</organism>
<dbReference type="Gene3D" id="3.60.40.10">
    <property type="entry name" value="PPM-type phosphatase domain"/>
    <property type="match status" value="1"/>
</dbReference>
<evidence type="ECO:0000259" key="3">
    <source>
        <dbReference type="SMART" id="SM00331"/>
    </source>
</evidence>
<dbReference type="GO" id="GO:0016791">
    <property type="term" value="F:phosphatase activity"/>
    <property type="evidence" value="ECO:0007669"/>
    <property type="project" value="TreeGrafter"/>
</dbReference>
<keyword evidence="5" id="KW-1185">Reference proteome</keyword>
<dbReference type="SUPFAM" id="SSF81606">
    <property type="entry name" value="PP2C-like"/>
    <property type="match status" value="1"/>
</dbReference>
<proteinExistence type="predicted"/>
<dbReference type="SMART" id="SM00331">
    <property type="entry name" value="PP2C_SIG"/>
    <property type="match status" value="1"/>
</dbReference>
<dbReference type="PANTHER" id="PTHR43156">
    <property type="entry name" value="STAGE II SPORULATION PROTEIN E-RELATED"/>
    <property type="match status" value="1"/>
</dbReference>
<feature type="region of interest" description="Disordered" evidence="2">
    <location>
        <begin position="1"/>
        <end position="22"/>
    </location>
</feature>
<evidence type="ECO:0000256" key="2">
    <source>
        <dbReference type="SAM" id="MobiDB-lite"/>
    </source>
</evidence>
<dbReference type="Gene3D" id="3.30.450.20">
    <property type="entry name" value="PAS domain"/>
    <property type="match status" value="1"/>
</dbReference>
<protein>
    <submittedName>
        <fullName evidence="4">Serine phosphatase RsbU, regulator of sigma subunit</fullName>
    </submittedName>
</protein>
<dbReference type="InterPro" id="IPR001932">
    <property type="entry name" value="PPM-type_phosphatase-like_dom"/>
</dbReference>
<dbReference type="PANTHER" id="PTHR43156:SF2">
    <property type="entry name" value="STAGE II SPORULATION PROTEIN E"/>
    <property type="match status" value="1"/>
</dbReference>
<keyword evidence="1" id="KW-0378">Hydrolase</keyword>
<dbReference type="Pfam" id="PF07228">
    <property type="entry name" value="SpoIIE"/>
    <property type="match status" value="1"/>
</dbReference>
<name>A0A1C4X3C6_9ACTN</name>
<dbReference type="InterPro" id="IPR052016">
    <property type="entry name" value="Bact_Sigma-Reg"/>
</dbReference>
<feature type="compositionally biased region" description="Low complexity" evidence="2">
    <location>
        <begin position="7"/>
        <end position="22"/>
    </location>
</feature>
<evidence type="ECO:0000313" key="4">
    <source>
        <dbReference type="EMBL" id="SCF02904.1"/>
    </source>
</evidence>
<reference evidence="5" key="1">
    <citation type="submission" date="2016-06" db="EMBL/GenBank/DDBJ databases">
        <authorList>
            <person name="Varghese N."/>
            <person name="Submissions Spin"/>
        </authorList>
    </citation>
    <scope>NUCLEOTIDE SEQUENCE [LARGE SCALE GENOMIC DNA]</scope>
    <source>
        <strain evidence="5">DSM 45246</strain>
    </source>
</reference>
<dbReference type="RefSeq" id="WP_091263264.1">
    <property type="nucleotide sequence ID" value="NZ_FMCS01000005.1"/>
</dbReference>
<dbReference type="InterPro" id="IPR035965">
    <property type="entry name" value="PAS-like_dom_sf"/>
</dbReference>
<dbReference type="EMBL" id="FMCS01000005">
    <property type="protein sequence ID" value="SCF02904.1"/>
    <property type="molecule type" value="Genomic_DNA"/>
</dbReference>
<dbReference type="Proteomes" id="UP000199629">
    <property type="component" value="Unassembled WGS sequence"/>
</dbReference>
<accession>A0A1C4X3C6</accession>
<evidence type="ECO:0000313" key="5">
    <source>
        <dbReference type="Proteomes" id="UP000199629"/>
    </source>
</evidence>
<feature type="domain" description="PPM-type phosphatase" evidence="3">
    <location>
        <begin position="324"/>
        <end position="533"/>
    </location>
</feature>